<name>A0AA48WFU7_9BURK</name>
<sequence>MKLLPVVVQRTPVQAVRPGAISSARVIEVVIADAIVRVGTGTDAALLRMIVQSLRA</sequence>
<protein>
    <recommendedName>
        <fullName evidence="3">IS66 family insertion sequence element accessory protein TnpB</fullName>
    </recommendedName>
</protein>
<keyword evidence="2" id="KW-1185">Reference proteome</keyword>
<reference evidence="1 2" key="1">
    <citation type="submission" date="2020-11" db="EMBL/GenBank/DDBJ databases">
        <authorList>
            <person name="Sun Q."/>
        </authorList>
    </citation>
    <scope>NUCLEOTIDE SEQUENCE [LARGE SCALE GENOMIC DNA]</scope>
    <source>
        <strain evidence="1 2">P8398</strain>
    </source>
</reference>
<proteinExistence type="predicted"/>
<accession>A0AA48WFU7</accession>
<organism evidence="1 2">
    <name type="scientific">Massilia antarctica</name>
    <dbReference type="NCBI Taxonomy" id="2765360"/>
    <lineage>
        <taxon>Bacteria</taxon>
        <taxon>Pseudomonadati</taxon>
        <taxon>Pseudomonadota</taxon>
        <taxon>Betaproteobacteria</taxon>
        <taxon>Burkholderiales</taxon>
        <taxon>Oxalobacteraceae</taxon>
        <taxon>Telluria group</taxon>
        <taxon>Massilia</taxon>
    </lineage>
</organism>
<evidence type="ECO:0008006" key="3">
    <source>
        <dbReference type="Google" id="ProtNLM"/>
    </source>
</evidence>
<evidence type="ECO:0000313" key="1">
    <source>
        <dbReference type="EMBL" id="QPI50819.1"/>
    </source>
</evidence>
<gene>
    <name evidence="1" type="ORF">IV454_04400</name>
</gene>
<evidence type="ECO:0000313" key="2">
    <source>
        <dbReference type="Proteomes" id="UP000662888"/>
    </source>
</evidence>
<dbReference type="EMBL" id="CP065053">
    <property type="protein sequence ID" value="QPI50819.1"/>
    <property type="molecule type" value="Genomic_DNA"/>
</dbReference>
<dbReference type="RefSeq" id="WP_206090484.1">
    <property type="nucleotide sequence ID" value="NZ_CP065053.1"/>
</dbReference>
<dbReference type="Proteomes" id="UP000662888">
    <property type="component" value="Chromosome"/>
</dbReference>